<sequence length="128" mass="14298">MFHLTVRGKEVPDQTTEARRGVCPEHLGARHEAGLAPFADHLLRRDGADQAELFRERHPWRAVSSRGGRARAERTGRTPRVSPSPTGARAAARSRPPVSLPEGSRAGRRPPSPSRLRHPESWRTYCVR</sequence>
<reference evidence="3" key="3">
    <citation type="submission" date="2020-09" db="EMBL/GenBank/DDBJ databases">
        <authorList>
            <person name="Sun Q."/>
            <person name="Ohkuma M."/>
        </authorList>
    </citation>
    <scope>NUCLEOTIDE SEQUENCE</scope>
    <source>
        <strain evidence="3">JCM 4136</strain>
    </source>
</reference>
<proteinExistence type="predicted"/>
<evidence type="ECO:0000313" key="2">
    <source>
        <dbReference type="EMBL" id="GFH78982.1"/>
    </source>
</evidence>
<keyword evidence="4" id="KW-1185">Reference proteome</keyword>
<dbReference type="EMBL" id="BMSC01000001">
    <property type="protein sequence ID" value="GGU56716.1"/>
    <property type="molecule type" value="Genomic_DNA"/>
</dbReference>
<dbReference type="Proteomes" id="UP000660975">
    <property type="component" value="Unassembled WGS sequence"/>
</dbReference>
<gene>
    <name evidence="3" type="ORF">GCM10010227_07670</name>
    <name evidence="2" type="ORF">Sgou_36520</name>
</gene>
<feature type="compositionally biased region" description="Low complexity" evidence="1">
    <location>
        <begin position="78"/>
        <end position="104"/>
    </location>
</feature>
<feature type="compositionally biased region" description="Basic and acidic residues" evidence="1">
    <location>
        <begin position="7"/>
        <end position="22"/>
    </location>
</feature>
<dbReference type="AlphaFoldDB" id="A0A8H9HDS2"/>
<feature type="region of interest" description="Disordered" evidence="1">
    <location>
        <begin position="1"/>
        <end position="22"/>
    </location>
</feature>
<evidence type="ECO:0000313" key="5">
    <source>
        <dbReference type="Proteomes" id="UP000660975"/>
    </source>
</evidence>
<dbReference type="Proteomes" id="UP000480804">
    <property type="component" value="Unassembled WGS sequence"/>
</dbReference>
<evidence type="ECO:0000313" key="3">
    <source>
        <dbReference type="EMBL" id="GGU56716.1"/>
    </source>
</evidence>
<name>A0A8H9HDS2_9ACTN</name>
<protein>
    <submittedName>
        <fullName evidence="3">Uncharacterized protein</fullName>
    </submittedName>
</protein>
<dbReference type="EMBL" id="BLLO01000020">
    <property type="protein sequence ID" value="GFH78982.1"/>
    <property type="molecule type" value="Genomic_DNA"/>
</dbReference>
<evidence type="ECO:0000313" key="4">
    <source>
        <dbReference type="Proteomes" id="UP000480804"/>
    </source>
</evidence>
<organism evidence="3 5">
    <name type="scientific">Streptomyces gougerotii</name>
    <dbReference type="NCBI Taxonomy" id="53448"/>
    <lineage>
        <taxon>Bacteria</taxon>
        <taxon>Bacillati</taxon>
        <taxon>Actinomycetota</taxon>
        <taxon>Actinomycetes</taxon>
        <taxon>Kitasatosporales</taxon>
        <taxon>Streptomycetaceae</taxon>
        <taxon>Streptomyces</taxon>
        <taxon>Streptomyces diastaticus group</taxon>
    </lineage>
</organism>
<feature type="region of interest" description="Disordered" evidence="1">
    <location>
        <begin position="59"/>
        <end position="128"/>
    </location>
</feature>
<comment type="caution">
    <text evidence="3">The sequence shown here is derived from an EMBL/GenBank/DDBJ whole genome shotgun (WGS) entry which is preliminary data.</text>
</comment>
<reference evidence="3" key="1">
    <citation type="journal article" date="2014" name="Int. J. Syst. Evol. Microbiol.">
        <title>Complete genome sequence of Corynebacterium casei LMG S-19264T (=DSM 44701T), isolated from a smear-ripened cheese.</title>
        <authorList>
            <consortium name="US DOE Joint Genome Institute (JGI-PGF)"/>
            <person name="Walter F."/>
            <person name="Albersmeier A."/>
            <person name="Kalinowski J."/>
            <person name="Ruckert C."/>
        </authorList>
    </citation>
    <scope>NUCLEOTIDE SEQUENCE</scope>
    <source>
        <strain evidence="3">JCM 4136</strain>
    </source>
</reference>
<accession>A0A8H9HDS2</accession>
<reference evidence="2 4" key="2">
    <citation type="submission" date="2020-02" db="EMBL/GenBank/DDBJ databases">
        <title>Whole genome shotgun sequence of Streptomyces gougerotii NBRC 13043.</title>
        <authorList>
            <person name="Ichikawa N."/>
            <person name="Komaki H."/>
            <person name="Tamura T."/>
        </authorList>
    </citation>
    <scope>NUCLEOTIDE SEQUENCE [LARGE SCALE GENOMIC DNA]</scope>
    <source>
        <strain evidence="2 4">NBRC 13043</strain>
    </source>
</reference>
<evidence type="ECO:0000256" key="1">
    <source>
        <dbReference type="SAM" id="MobiDB-lite"/>
    </source>
</evidence>